<sequence length="45" mass="5036">MFPRWNSGRVLTKALSVVAYEVTNTSDTPIPGLLLEMERILKNAC</sequence>
<dbReference type="AlphaFoldDB" id="A0A1G7MRJ2"/>
<protein>
    <submittedName>
        <fullName evidence="1">Uncharacterized protein</fullName>
    </submittedName>
</protein>
<dbReference type="EMBL" id="FNAN01000011">
    <property type="protein sequence ID" value="SDF64458.1"/>
    <property type="molecule type" value="Genomic_DNA"/>
</dbReference>
<keyword evidence="2" id="KW-1185">Reference proteome</keyword>
<evidence type="ECO:0000313" key="2">
    <source>
        <dbReference type="Proteomes" id="UP000198748"/>
    </source>
</evidence>
<name>A0A1G7MRJ2_9BACT</name>
<proteinExistence type="predicted"/>
<reference evidence="2" key="1">
    <citation type="submission" date="2016-10" db="EMBL/GenBank/DDBJ databases">
        <authorList>
            <person name="Varghese N."/>
            <person name="Submissions S."/>
        </authorList>
    </citation>
    <scope>NUCLEOTIDE SEQUENCE [LARGE SCALE GENOMIC DNA]</scope>
    <source>
        <strain evidence="2">DSM 25329</strain>
    </source>
</reference>
<accession>A0A1G7MRJ2</accession>
<organism evidence="1 2">
    <name type="scientific">Dyadobacter soli</name>
    <dbReference type="NCBI Taxonomy" id="659014"/>
    <lineage>
        <taxon>Bacteria</taxon>
        <taxon>Pseudomonadati</taxon>
        <taxon>Bacteroidota</taxon>
        <taxon>Cytophagia</taxon>
        <taxon>Cytophagales</taxon>
        <taxon>Spirosomataceae</taxon>
        <taxon>Dyadobacter</taxon>
    </lineage>
</organism>
<dbReference type="Proteomes" id="UP000198748">
    <property type="component" value="Unassembled WGS sequence"/>
</dbReference>
<gene>
    <name evidence="1" type="ORF">SAMN04487996_111354</name>
</gene>
<evidence type="ECO:0000313" key="1">
    <source>
        <dbReference type="EMBL" id="SDF64458.1"/>
    </source>
</evidence>